<dbReference type="OrthoDB" id="1097347at2"/>
<dbReference type="InterPro" id="IPR012373">
    <property type="entry name" value="Ferrdict_sens_TM"/>
</dbReference>
<dbReference type="InterPro" id="IPR006860">
    <property type="entry name" value="FecR"/>
</dbReference>
<comment type="caution">
    <text evidence="4">The sequence shown here is derived from an EMBL/GenBank/DDBJ whole genome shotgun (WGS) entry which is preliminary data.</text>
</comment>
<keyword evidence="5" id="KW-1185">Reference proteome</keyword>
<keyword evidence="1" id="KW-0812">Transmembrane</keyword>
<evidence type="ECO:0000313" key="5">
    <source>
        <dbReference type="Proteomes" id="UP000248987"/>
    </source>
</evidence>
<dbReference type="Pfam" id="PF16344">
    <property type="entry name" value="FecR_C"/>
    <property type="match status" value="1"/>
</dbReference>
<dbReference type="RefSeq" id="WP_066432551.1">
    <property type="nucleotide sequence ID" value="NZ_LZRN01000010.1"/>
</dbReference>
<dbReference type="PANTHER" id="PTHR30273">
    <property type="entry name" value="PERIPLASMIC SIGNAL SENSOR AND SIGMA FACTOR ACTIVATOR FECR-RELATED"/>
    <property type="match status" value="1"/>
</dbReference>
<dbReference type="Gene3D" id="2.60.120.1440">
    <property type="match status" value="1"/>
</dbReference>
<protein>
    <submittedName>
        <fullName evidence="4">FecR family protein</fullName>
    </submittedName>
</protein>
<reference evidence="4 5" key="1">
    <citation type="submission" date="2018-06" db="EMBL/GenBank/DDBJ databases">
        <title>Genomic Encyclopedia of Archaeal and Bacterial Type Strains, Phase II (KMG-II): from individual species to whole genera.</title>
        <authorList>
            <person name="Goeker M."/>
        </authorList>
    </citation>
    <scope>NUCLEOTIDE SEQUENCE [LARGE SCALE GENOMIC DNA]</scope>
    <source>
        <strain evidence="4 5">DSM 12408</strain>
    </source>
</reference>
<accession>A0A1A7R3G6</accession>
<dbReference type="AlphaFoldDB" id="A0A1A7R3G6"/>
<name>A0A1A7R3G6_9FLAO</name>
<dbReference type="STRING" id="49280.A9996_06755"/>
<dbReference type="EMBL" id="QLLQ01000001">
    <property type="protein sequence ID" value="RAJ27727.1"/>
    <property type="molecule type" value="Genomic_DNA"/>
</dbReference>
<gene>
    <name evidence="4" type="ORF">LX77_00301</name>
</gene>
<evidence type="ECO:0000259" key="2">
    <source>
        <dbReference type="Pfam" id="PF04773"/>
    </source>
</evidence>
<dbReference type="PANTHER" id="PTHR30273:SF2">
    <property type="entry name" value="PROTEIN FECR"/>
    <property type="match status" value="1"/>
</dbReference>
<keyword evidence="1" id="KW-1133">Transmembrane helix</keyword>
<sequence>MEEEYLVKKWLSNELSEAEEQSFKALEDAHLFEEIIQEAQRFRGDEQAKVASFSALEPLLESKNKVRSINWIGTASKIAAIFVIGIAIYYFMDKNSMESFTTTLAQKEMITLPDHSKVNLNQSSHLEYNAADWDENRSLKLTGEAYFDVEKGKRFNVVTDQGIVSVLGTEFNVLSRDGMFKVSCYEGLVQVSYGNQEVELPAGTEFVVTAGSSKKIAIVVAEPSWVKGLSVFENVPVADVFNELEKQYHVSVSYDSDIKLNFTGAFEHNNLENALKSITQPVNLTFKIINTKEVIITNVNKK</sequence>
<evidence type="ECO:0000259" key="3">
    <source>
        <dbReference type="Pfam" id="PF16344"/>
    </source>
</evidence>
<dbReference type="InterPro" id="IPR032508">
    <property type="entry name" value="FecR_C"/>
</dbReference>
<keyword evidence="1" id="KW-0472">Membrane</keyword>
<dbReference type="PIRSF" id="PIRSF018266">
    <property type="entry name" value="FecR"/>
    <property type="match status" value="1"/>
</dbReference>
<dbReference type="Proteomes" id="UP000248987">
    <property type="component" value="Unassembled WGS sequence"/>
</dbReference>
<feature type="domain" description="Protein FecR C-terminal" evidence="3">
    <location>
        <begin position="231"/>
        <end position="296"/>
    </location>
</feature>
<dbReference type="Gene3D" id="3.55.50.30">
    <property type="match status" value="1"/>
</dbReference>
<organism evidence="4 5">
    <name type="scientific">Gelidibacter algens</name>
    <dbReference type="NCBI Taxonomy" id="49280"/>
    <lineage>
        <taxon>Bacteria</taxon>
        <taxon>Pseudomonadati</taxon>
        <taxon>Bacteroidota</taxon>
        <taxon>Flavobacteriia</taxon>
        <taxon>Flavobacteriales</taxon>
        <taxon>Flavobacteriaceae</taxon>
        <taxon>Gelidibacter</taxon>
    </lineage>
</organism>
<dbReference type="GO" id="GO:0016989">
    <property type="term" value="F:sigma factor antagonist activity"/>
    <property type="evidence" value="ECO:0007669"/>
    <property type="project" value="TreeGrafter"/>
</dbReference>
<proteinExistence type="predicted"/>
<dbReference type="Pfam" id="PF04773">
    <property type="entry name" value="FecR"/>
    <property type="match status" value="1"/>
</dbReference>
<feature type="transmembrane region" description="Helical" evidence="1">
    <location>
        <begin position="69"/>
        <end position="92"/>
    </location>
</feature>
<feature type="domain" description="FecR protein" evidence="2">
    <location>
        <begin position="102"/>
        <end position="190"/>
    </location>
</feature>
<evidence type="ECO:0000256" key="1">
    <source>
        <dbReference type="SAM" id="Phobius"/>
    </source>
</evidence>
<evidence type="ECO:0000313" key="4">
    <source>
        <dbReference type="EMBL" id="RAJ27727.1"/>
    </source>
</evidence>